<dbReference type="Gene3D" id="3.90.1150.10">
    <property type="entry name" value="Aspartate Aminotransferase, domain 1"/>
    <property type="match status" value="1"/>
</dbReference>
<dbReference type="Gene3D" id="3.40.640.10">
    <property type="entry name" value="Type I PLP-dependent aspartate aminotransferase-like (Major domain)"/>
    <property type="match status" value="1"/>
</dbReference>
<sequence>MTKDTETGGKFLPDGIMKRIRAGFQGVGRDAATGRERIYFDNAGGSFRLISASERFRETDSIPDCSERIHGAADYLNGIIAKAEEDIRIIFNAKNGGRIVPRLTASQVIWELTGVIAENVPGSNIVTSVLEHPCAFDSASFFAEKTGKELRIAPSDPVSGGISADSVAALVDGDTCLLSIMMASNISGAVQDIPEIVRRAREKKPDLYILVDAVQHAPHGIMDVDSLGIDGIMFAPYKFFGVRGSGIGYASERLCRLPHEHLFGEGEQNLTWKLGSPAPAHFAVVTAIVDYVCGIGGNFTDSTDRRELYVAGMHAIRRQELALMDYMLDGDAAHPGLRRIPGVKVLFDKAEPGSRDFIVGMTLDGWEHAEAVREYEKRGIIVYERVASSIYSVRMLNSFGIDGCIRVSPLHCNTKEEIAEFLDVTSELAGMKS</sequence>
<keyword evidence="3" id="KW-0032">Aminotransferase</keyword>
<dbReference type="InterPro" id="IPR015424">
    <property type="entry name" value="PyrdxlP-dep_Trfase"/>
</dbReference>
<name>A0AAE3FHT6_9BACT</name>
<dbReference type="AlphaFoldDB" id="A0AAE3FHT6"/>
<feature type="domain" description="Aminotransferase class V" evidence="2">
    <location>
        <begin position="38"/>
        <end position="420"/>
    </location>
</feature>
<accession>A0AAE3FHT6</accession>
<reference evidence="3 4" key="1">
    <citation type="submission" date="2022-03" db="EMBL/GenBank/DDBJ databases">
        <title>Metagenome-assembled genomes from swine fecal metagenomes.</title>
        <authorList>
            <person name="Holman D.B."/>
            <person name="Kommadath A."/>
        </authorList>
    </citation>
    <scope>NUCLEOTIDE SEQUENCE [LARGE SCALE GENOMIC DNA]</scope>
    <source>
        <strain evidence="3">SUG147</strain>
    </source>
</reference>
<keyword evidence="1" id="KW-0663">Pyridoxal phosphate</keyword>
<dbReference type="Proteomes" id="UP001139365">
    <property type="component" value="Unassembled WGS sequence"/>
</dbReference>
<protein>
    <submittedName>
        <fullName evidence="3">Aminotransferase class V-fold PLP-dependent enzyme</fullName>
    </submittedName>
</protein>
<dbReference type="GO" id="GO:0008483">
    <property type="term" value="F:transaminase activity"/>
    <property type="evidence" value="ECO:0007669"/>
    <property type="project" value="UniProtKB-KW"/>
</dbReference>
<organism evidence="3 4">
    <name type="scientific">Candidatus Colimorpha enterica</name>
    <dbReference type="NCBI Taxonomy" id="3083063"/>
    <lineage>
        <taxon>Bacteria</taxon>
        <taxon>Pseudomonadati</taxon>
        <taxon>Bacteroidota</taxon>
        <taxon>Bacteroidia</taxon>
        <taxon>Bacteroidales</taxon>
        <taxon>Candidatus Colimorpha</taxon>
    </lineage>
</organism>
<dbReference type="InterPro" id="IPR015422">
    <property type="entry name" value="PyrdxlP-dep_Trfase_small"/>
</dbReference>
<dbReference type="PANTHER" id="PTHR43586:SF8">
    <property type="entry name" value="CYSTEINE DESULFURASE 1, CHLOROPLASTIC"/>
    <property type="match status" value="1"/>
</dbReference>
<comment type="caution">
    <text evidence="3">The sequence shown here is derived from an EMBL/GenBank/DDBJ whole genome shotgun (WGS) entry which is preliminary data.</text>
</comment>
<dbReference type="InterPro" id="IPR000192">
    <property type="entry name" value="Aminotrans_V_dom"/>
</dbReference>
<proteinExistence type="predicted"/>
<keyword evidence="3" id="KW-0808">Transferase</keyword>
<dbReference type="SUPFAM" id="SSF53383">
    <property type="entry name" value="PLP-dependent transferases"/>
    <property type="match status" value="1"/>
</dbReference>
<dbReference type="Pfam" id="PF00266">
    <property type="entry name" value="Aminotran_5"/>
    <property type="match status" value="1"/>
</dbReference>
<evidence type="ECO:0000259" key="2">
    <source>
        <dbReference type="Pfam" id="PF00266"/>
    </source>
</evidence>
<dbReference type="EMBL" id="JALEMU010000119">
    <property type="protein sequence ID" value="MCI5756073.1"/>
    <property type="molecule type" value="Genomic_DNA"/>
</dbReference>
<gene>
    <name evidence="3" type="ORF">MR241_07245</name>
</gene>
<dbReference type="PANTHER" id="PTHR43586">
    <property type="entry name" value="CYSTEINE DESULFURASE"/>
    <property type="match status" value="1"/>
</dbReference>
<dbReference type="InterPro" id="IPR015421">
    <property type="entry name" value="PyrdxlP-dep_Trfase_major"/>
</dbReference>
<evidence type="ECO:0000313" key="3">
    <source>
        <dbReference type="EMBL" id="MCI5756073.1"/>
    </source>
</evidence>
<evidence type="ECO:0000313" key="4">
    <source>
        <dbReference type="Proteomes" id="UP001139365"/>
    </source>
</evidence>
<evidence type="ECO:0000256" key="1">
    <source>
        <dbReference type="ARBA" id="ARBA00022898"/>
    </source>
</evidence>